<dbReference type="AlphaFoldDB" id="A0A1S3D0N0"/>
<feature type="region of interest" description="Disordered" evidence="6">
    <location>
        <begin position="47"/>
        <end position="114"/>
    </location>
</feature>
<protein>
    <submittedName>
        <fullName evidence="8">Selenoprotein K-like</fullName>
    </submittedName>
</protein>
<dbReference type="Proteomes" id="UP000079169">
    <property type="component" value="Unplaced"/>
</dbReference>
<dbReference type="PANTHER" id="PTHR16875:SF0">
    <property type="entry name" value="SELENOPROTEIN K"/>
    <property type="match status" value="1"/>
</dbReference>
<dbReference type="PANTHER" id="PTHR16875">
    <property type="entry name" value="SELENOPROTEIN K"/>
    <property type="match status" value="1"/>
</dbReference>
<dbReference type="RefSeq" id="XP_008470886.1">
    <property type="nucleotide sequence ID" value="XM_008472664.3"/>
</dbReference>
<organism evidence="7 8">
    <name type="scientific">Diaphorina citri</name>
    <name type="common">Asian citrus psyllid</name>
    <dbReference type="NCBI Taxonomy" id="121845"/>
    <lineage>
        <taxon>Eukaryota</taxon>
        <taxon>Metazoa</taxon>
        <taxon>Ecdysozoa</taxon>
        <taxon>Arthropoda</taxon>
        <taxon>Hexapoda</taxon>
        <taxon>Insecta</taxon>
        <taxon>Pterygota</taxon>
        <taxon>Neoptera</taxon>
        <taxon>Paraneoptera</taxon>
        <taxon>Hemiptera</taxon>
        <taxon>Sternorrhyncha</taxon>
        <taxon>Psylloidea</taxon>
        <taxon>Psyllidae</taxon>
        <taxon>Diaphorininae</taxon>
        <taxon>Diaphorina</taxon>
    </lineage>
</organism>
<evidence type="ECO:0000256" key="5">
    <source>
        <dbReference type="ARBA" id="ARBA00023136"/>
    </source>
</evidence>
<keyword evidence="5" id="KW-0472">Membrane</keyword>
<name>A0A1S3D0N0_DIACI</name>
<evidence type="ECO:0000313" key="8">
    <source>
        <dbReference type="RefSeq" id="XP_008470886.1"/>
    </source>
</evidence>
<dbReference type="InterPro" id="IPR024491">
    <property type="entry name" value="Se_SelK/SelG"/>
</dbReference>
<dbReference type="GeneID" id="103508128"/>
<evidence type="ECO:0000256" key="1">
    <source>
        <dbReference type="ARBA" id="ARBA00004167"/>
    </source>
</evidence>
<sequence>MVYIAPDGTMAESRPLSVSKVVDLFWSAIDFIILFFQTLINPNLHKKGPGYTTDYRPPSGGSGGGGGGGYGGGQGPPRPPPRKRMGGFGPSSGGGGSIPVPFSGGGCAGGSCGL</sequence>
<evidence type="ECO:0000313" key="7">
    <source>
        <dbReference type="Proteomes" id="UP000079169"/>
    </source>
</evidence>
<dbReference type="GO" id="GO:0005794">
    <property type="term" value="C:Golgi apparatus"/>
    <property type="evidence" value="ECO:0007669"/>
    <property type="project" value="TreeGrafter"/>
</dbReference>
<keyword evidence="3" id="KW-0712">Selenocysteine</keyword>
<evidence type="ECO:0000256" key="2">
    <source>
        <dbReference type="ARBA" id="ARBA00022692"/>
    </source>
</evidence>
<comment type="subcellular location">
    <subcellularLocation>
        <location evidence="1">Membrane</location>
        <topology evidence="1">Single-pass membrane protein</topology>
    </subcellularLocation>
</comment>
<dbReference type="PaxDb" id="121845-A0A1S3D0N0"/>
<dbReference type="GO" id="GO:0032469">
    <property type="term" value="P:endoplasmic reticulum calcium ion homeostasis"/>
    <property type="evidence" value="ECO:0007669"/>
    <property type="project" value="TreeGrafter"/>
</dbReference>
<dbReference type="GO" id="GO:0005789">
    <property type="term" value="C:endoplasmic reticulum membrane"/>
    <property type="evidence" value="ECO:0007669"/>
    <property type="project" value="TreeGrafter"/>
</dbReference>
<dbReference type="KEGG" id="dci:103508128"/>
<evidence type="ECO:0000256" key="6">
    <source>
        <dbReference type="SAM" id="MobiDB-lite"/>
    </source>
</evidence>
<dbReference type="OMA" id="MAGGXGR"/>
<keyword evidence="2" id="KW-0812">Transmembrane</keyword>
<gene>
    <name evidence="8" type="primary">LOC103508128</name>
</gene>
<evidence type="ECO:0000256" key="3">
    <source>
        <dbReference type="ARBA" id="ARBA00022933"/>
    </source>
</evidence>
<keyword evidence="7" id="KW-1185">Reference proteome</keyword>
<accession>A0A1S3D0N0</accession>
<reference evidence="8" key="1">
    <citation type="submission" date="2025-08" db="UniProtKB">
        <authorList>
            <consortium name="RefSeq"/>
        </authorList>
    </citation>
    <scope>IDENTIFICATION</scope>
</reference>
<dbReference type="Pfam" id="PF10961">
    <property type="entry name" value="SelK_SelG"/>
    <property type="match status" value="1"/>
</dbReference>
<feature type="compositionally biased region" description="Gly residues" evidence="6">
    <location>
        <begin position="86"/>
        <end position="114"/>
    </location>
</feature>
<keyword evidence="4" id="KW-1133">Transmembrane helix</keyword>
<feature type="compositionally biased region" description="Gly residues" evidence="6">
    <location>
        <begin position="60"/>
        <end position="75"/>
    </location>
</feature>
<proteinExistence type="predicted"/>
<evidence type="ECO:0000256" key="4">
    <source>
        <dbReference type="ARBA" id="ARBA00022989"/>
    </source>
</evidence>
<dbReference type="GO" id="GO:0006816">
    <property type="term" value="P:calcium ion transport"/>
    <property type="evidence" value="ECO:0007669"/>
    <property type="project" value="TreeGrafter"/>
</dbReference>
<dbReference type="STRING" id="121845.A0A1S3D0N0"/>